<keyword evidence="2" id="KW-1185">Reference proteome</keyword>
<evidence type="ECO:0000313" key="1">
    <source>
        <dbReference type="EMBL" id="MCE0482116.1"/>
    </source>
</evidence>
<name>A0ABS8VNF2_DATST</name>
<gene>
    <name evidence="1" type="ORF">HAX54_040518</name>
</gene>
<sequence length="143" mass="15384">GPIMEIPIRCGRLTSGSLPAAADSTMSDSGIRCPTTLGPGKEVTRVLCKAPGYEVGFTGQGALQANKNWVKEFYATLLTVNWILPDTVAYVQGMQTSLCATSINEALGLPNPPEAELKTRDTIGNGWWLVDTLLLEEHRASSY</sequence>
<proteinExistence type="predicted"/>
<feature type="non-terminal residue" evidence="1">
    <location>
        <position position="1"/>
    </location>
</feature>
<reference evidence="1 2" key="1">
    <citation type="journal article" date="2021" name="BMC Genomics">
        <title>Datura genome reveals duplications of psychoactive alkaloid biosynthetic genes and high mutation rate following tissue culture.</title>
        <authorList>
            <person name="Rajewski A."/>
            <person name="Carter-House D."/>
            <person name="Stajich J."/>
            <person name="Litt A."/>
        </authorList>
    </citation>
    <scope>NUCLEOTIDE SEQUENCE [LARGE SCALE GENOMIC DNA]</scope>
    <source>
        <strain evidence="1">AR-01</strain>
    </source>
</reference>
<evidence type="ECO:0000313" key="2">
    <source>
        <dbReference type="Proteomes" id="UP000823775"/>
    </source>
</evidence>
<accession>A0ABS8VNF2</accession>
<dbReference type="Proteomes" id="UP000823775">
    <property type="component" value="Unassembled WGS sequence"/>
</dbReference>
<dbReference type="EMBL" id="JACEIK010005736">
    <property type="protein sequence ID" value="MCE0482116.1"/>
    <property type="molecule type" value="Genomic_DNA"/>
</dbReference>
<organism evidence="1 2">
    <name type="scientific">Datura stramonium</name>
    <name type="common">Jimsonweed</name>
    <name type="synonym">Common thornapple</name>
    <dbReference type="NCBI Taxonomy" id="4076"/>
    <lineage>
        <taxon>Eukaryota</taxon>
        <taxon>Viridiplantae</taxon>
        <taxon>Streptophyta</taxon>
        <taxon>Embryophyta</taxon>
        <taxon>Tracheophyta</taxon>
        <taxon>Spermatophyta</taxon>
        <taxon>Magnoliopsida</taxon>
        <taxon>eudicotyledons</taxon>
        <taxon>Gunneridae</taxon>
        <taxon>Pentapetalae</taxon>
        <taxon>asterids</taxon>
        <taxon>lamiids</taxon>
        <taxon>Solanales</taxon>
        <taxon>Solanaceae</taxon>
        <taxon>Solanoideae</taxon>
        <taxon>Datureae</taxon>
        <taxon>Datura</taxon>
    </lineage>
</organism>
<comment type="caution">
    <text evidence="1">The sequence shown here is derived from an EMBL/GenBank/DDBJ whole genome shotgun (WGS) entry which is preliminary data.</text>
</comment>
<protein>
    <submittedName>
        <fullName evidence="1">Uncharacterized protein</fullName>
    </submittedName>
</protein>